<dbReference type="InterPro" id="IPR039921">
    <property type="entry name" value="Inscuteable"/>
</dbReference>
<dbReference type="EnsemblMetazoa" id="XM_038215984.1">
    <property type="protein sequence ID" value="XP_038071912.1"/>
    <property type="gene ID" value="LOC119740623"/>
</dbReference>
<dbReference type="GO" id="GO:0009786">
    <property type="term" value="P:regulation of asymmetric cell division"/>
    <property type="evidence" value="ECO:0007669"/>
    <property type="project" value="TreeGrafter"/>
</dbReference>
<feature type="domain" description="Protein inscuteable homologue C-terminal" evidence="2">
    <location>
        <begin position="458"/>
        <end position="558"/>
    </location>
</feature>
<proteinExistence type="predicted"/>
<dbReference type="InterPro" id="IPR045789">
    <property type="entry name" value="Insc_C"/>
</dbReference>
<feature type="domain" description="Protein inscuteable homologue C-terminal" evidence="2">
    <location>
        <begin position="85"/>
        <end position="427"/>
    </location>
</feature>
<accession>A0A914B905</accession>
<evidence type="ECO:0000259" key="2">
    <source>
        <dbReference type="Pfam" id="PF19427"/>
    </source>
</evidence>
<dbReference type="SMART" id="SM00185">
    <property type="entry name" value="ARM"/>
    <property type="match status" value="4"/>
</dbReference>
<dbReference type="CTD" id="387755"/>
<evidence type="ECO:0000259" key="1">
    <source>
        <dbReference type="Pfam" id="PF16748"/>
    </source>
</evidence>
<dbReference type="GO" id="GO:0008356">
    <property type="term" value="P:asymmetric cell division"/>
    <property type="evidence" value="ECO:0007669"/>
    <property type="project" value="InterPro"/>
</dbReference>
<dbReference type="CDD" id="cd21966">
    <property type="entry name" value="INSC_LBD"/>
    <property type="match status" value="1"/>
</dbReference>
<keyword evidence="4" id="KW-1185">Reference proteome</keyword>
<dbReference type="PANTHER" id="PTHR21386:SF0">
    <property type="entry name" value="PROTEIN INSCUTEABLE HOMOLOG"/>
    <property type="match status" value="1"/>
</dbReference>
<dbReference type="GO" id="GO:0000132">
    <property type="term" value="P:establishment of mitotic spindle orientation"/>
    <property type="evidence" value="ECO:0007669"/>
    <property type="project" value="TreeGrafter"/>
</dbReference>
<dbReference type="Gene3D" id="1.25.10.10">
    <property type="entry name" value="Leucine-rich Repeat Variant"/>
    <property type="match status" value="1"/>
</dbReference>
<dbReference type="Gene3D" id="6.20.200.10">
    <property type="entry name" value="Inscuteable LGN-binding domain"/>
    <property type="match status" value="1"/>
</dbReference>
<dbReference type="Pfam" id="PF19427">
    <property type="entry name" value="Insc_C"/>
    <property type="match status" value="2"/>
</dbReference>
<dbReference type="InterPro" id="IPR031938">
    <property type="entry name" value="INSC_LBD"/>
</dbReference>
<organism evidence="3 4">
    <name type="scientific">Patiria miniata</name>
    <name type="common">Bat star</name>
    <name type="synonym">Asterina miniata</name>
    <dbReference type="NCBI Taxonomy" id="46514"/>
    <lineage>
        <taxon>Eukaryota</taxon>
        <taxon>Metazoa</taxon>
        <taxon>Echinodermata</taxon>
        <taxon>Eleutherozoa</taxon>
        <taxon>Asterozoa</taxon>
        <taxon>Asteroidea</taxon>
        <taxon>Valvatacea</taxon>
        <taxon>Valvatida</taxon>
        <taxon>Asterinidae</taxon>
        <taxon>Patiria</taxon>
    </lineage>
</organism>
<dbReference type="GeneID" id="119740623"/>
<dbReference type="OMA" id="SAITERC"/>
<dbReference type="OrthoDB" id="5796379at2759"/>
<dbReference type="InterPro" id="IPR000225">
    <property type="entry name" value="Armadillo"/>
</dbReference>
<name>A0A914B905_PATMI</name>
<dbReference type="SUPFAM" id="SSF48371">
    <property type="entry name" value="ARM repeat"/>
    <property type="match status" value="1"/>
</dbReference>
<dbReference type="InterPro" id="IPR038205">
    <property type="entry name" value="INSC_LBD_sf"/>
</dbReference>
<evidence type="ECO:0000313" key="4">
    <source>
        <dbReference type="Proteomes" id="UP000887568"/>
    </source>
</evidence>
<protein>
    <submittedName>
        <fullName evidence="3">Uncharacterized protein</fullName>
    </submittedName>
</protein>
<dbReference type="InterPro" id="IPR011989">
    <property type="entry name" value="ARM-like"/>
</dbReference>
<reference evidence="3" key="1">
    <citation type="submission" date="2022-11" db="UniProtKB">
        <authorList>
            <consortium name="EnsemblMetazoa"/>
        </authorList>
    </citation>
    <scope>IDENTIFICATION</scope>
</reference>
<dbReference type="GO" id="GO:0045179">
    <property type="term" value="C:apical cortex"/>
    <property type="evidence" value="ECO:0007669"/>
    <property type="project" value="TreeGrafter"/>
</dbReference>
<feature type="domain" description="Protein inscuteable homologue LGN-binding" evidence="1">
    <location>
        <begin position="35"/>
        <end position="62"/>
    </location>
</feature>
<dbReference type="GO" id="GO:0008093">
    <property type="term" value="F:cytoskeletal anchor activity"/>
    <property type="evidence" value="ECO:0007669"/>
    <property type="project" value="TreeGrafter"/>
</dbReference>
<evidence type="ECO:0000313" key="3">
    <source>
        <dbReference type="EnsemblMetazoa" id="XP_038071912.1"/>
    </source>
</evidence>
<dbReference type="GO" id="GO:0045176">
    <property type="term" value="P:apical protein localization"/>
    <property type="evidence" value="ECO:0007669"/>
    <property type="project" value="TreeGrafter"/>
</dbReference>
<dbReference type="Pfam" id="PF16748">
    <property type="entry name" value="INSC_LBD"/>
    <property type="match status" value="1"/>
</dbReference>
<dbReference type="AlphaFoldDB" id="A0A914B905"/>
<sequence>MSRIGIIRGMNGFNESALAGWLADDVIEMHMTDKDSVVRWLQDLRTMTECECMCILQGKPIRTSAHDMAKVTSSARDNIYILRQRASSISADFAKLYYKLDSGSWDQVHWLCLSLTIRLRTFLHECTSYVPTMPLHLFQRQQTVLEECGRLVKHAESFEELNGTLPPALPTLNVLSSLGKAFNDLVHMVQGILIQTVVRSIHESASEYNIKIAINSIHCLSEDDSEIRRLLAKEGAIPALLQLCQQASLNAMKPMALKTVANLCNVAEGRQELERASGVEYLSEILSSPTATESVKAEAASVIAQITSPNIDNYHHLLGFIEYMEDLLKELTALSGSASSSSVFVIATSAIANITFMDSMACDCLASFHTARALVKGCNNGMANTLYCKDQVATILANMAVTDQCRKEIMVSGGTELLVDFLHTRALVHPSSAKKGLKGSGLSGGCSGSGGKQDVVMSSSCEKVHQKAAIALARLARDQDSAELILELDAIPRLVELCCNRRERNDSEPVLVACLAALRKLHNLLGPSVFKSSDVDQLIKPRLIDSYLMCSATKESFV</sequence>
<dbReference type="InterPro" id="IPR016024">
    <property type="entry name" value="ARM-type_fold"/>
</dbReference>
<dbReference type="PANTHER" id="PTHR21386">
    <property type="entry name" value="INSCUTEABLE"/>
    <property type="match status" value="1"/>
</dbReference>
<dbReference type="Proteomes" id="UP000887568">
    <property type="component" value="Unplaced"/>
</dbReference>
<dbReference type="RefSeq" id="XP_038071912.1">
    <property type="nucleotide sequence ID" value="XM_038215984.1"/>
</dbReference>